<dbReference type="OrthoDB" id="5981753at2759"/>
<name>A0A2B4SIN9_STYPI</name>
<dbReference type="EMBL" id="LSMT01000086">
    <property type="protein sequence ID" value="PFX28315.1"/>
    <property type="molecule type" value="Genomic_DNA"/>
</dbReference>
<reference evidence="3" key="1">
    <citation type="journal article" date="2017" name="bioRxiv">
        <title>Comparative analysis of the genomes of Stylophora pistillata and Acropora digitifera provides evidence for extensive differences between species of corals.</title>
        <authorList>
            <person name="Voolstra C.R."/>
            <person name="Li Y."/>
            <person name="Liew Y.J."/>
            <person name="Baumgarten S."/>
            <person name="Zoccola D."/>
            <person name="Flot J.-F."/>
            <person name="Tambutte S."/>
            <person name="Allemand D."/>
            <person name="Aranda M."/>
        </authorList>
    </citation>
    <scope>NUCLEOTIDE SEQUENCE [LARGE SCALE GENOMIC DNA]</scope>
</reference>
<dbReference type="Proteomes" id="UP000225706">
    <property type="component" value="Unassembled WGS sequence"/>
</dbReference>
<evidence type="ECO:0000313" key="3">
    <source>
        <dbReference type="Proteomes" id="UP000225706"/>
    </source>
</evidence>
<sequence length="450" mass="51537">MLPRWFSLCSRALAPGRSSHYGRRIGNAIHDLKQVKNEVIAHARKVSLSRSTFSRNIDTLKQAVGDLLTTSHTLVVKLQTLETETEFRTEDLERYKQWLKDDCNSLLSLEKDLERLENKLKIQAVRGNDHTPSNIAGSSRASGNSEIISKIQTRVARIERHVDVSVDVVPSRSRPEIFQSSRYIRMINKSNSLSFNLRWDELETFLQRFNSDLDMKMFAGIQRAAALSHRSRKGEALEVLNGLVPNALFANNGVWIHARIKIRKAYLLHDLGKDEDALREVDEAECMLRLGECHEDTAEVNNAKANIILSRSRNSEEDQKQIVLHLDKSIKFCEKATVDKSNTIVQVTLRKALVHLGFYQHGIVEEVSNSDIDIAKTILSNNERQVESMSKRSKIYFTYSQSLLAYREGDTSWATKLEHKARKKCEKHHLTNELQQLDLLRDLIRAPSRE</sequence>
<gene>
    <name evidence="2" type="ORF">AWC38_SpisGene6985</name>
</gene>
<comment type="caution">
    <text evidence="2">The sequence shown here is derived from an EMBL/GenBank/DDBJ whole genome shotgun (WGS) entry which is preliminary data.</text>
</comment>
<feature type="coiled-coil region" evidence="1">
    <location>
        <begin position="99"/>
        <end position="126"/>
    </location>
</feature>
<proteinExistence type="predicted"/>
<evidence type="ECO:0000256" key="1">
    <source>
        <dbReference type="SAM" id="Coils"/>
    </source>
</evidence>
<keyword evidence="1" id="KW-0175">Coiled coil</keyword>
<evidence type="ECO:0000313" key="2">
    <source>
        <dbReference type="EMBL" id="PFX28315.1"/>
    </source>
</evidence>
<organism evidence="2 3">
    <name type="scientific">Stylophora pistillata</name>
    <name type="common">Smooth cauliflower coral</name>
    <dbReference type="NCBI Taxonomy" id="50429"/>
    <lineage>
        <taxon>Eukaryota</taxon>
        <taxon>Metazoa</taxon>
        <taxon>Cnidaria</taxon>
        <taxon>Anthozoa</taxon>
        <taxon>Hexacorallia</taxon>
        <taxon>Scleractinia</taxon>
        <taxon>Astrocoeniina</taxon>
        <taxon>Pocilloporidae</taxon>
        <taxon>Stylophora</taxon>
    </lineage>
</organism>
<keyword evidence="3" id="KW-1185">Reference proteome</keyword>
<protein>
    <submittedName>
        <fullName evidence="2">Uncharacterized protein</fullName>
    </submittedName>
</protein>
<dbReference type="AlphaFoldDB" id="A0A2B4SIN9"/>
<accession>A0A2B4SIN9</accession>